<keyword evidence="13" id="KW-1185">Reference proteome</keyword>
<evidence type="ECO:0000256" key="8">
    <source>
        <dbReference type="ARBA" id="ARBA00023204"/>
    </source>
</evidence>
<dbReference type="STRING" id="3988.B9SYN5"/>
<dbReference type="KEGG" id="rcu:8286102"/>
<dbReference type="Proteomes" id="UP000008311">
    <property type="component" value="Unassembled WGS sequence"/>
</dbReference>
<evidence type="ECO:0000259" key="11">
    <source>
        <dbReference type="PROSITE" id="PS50162"/>
    </source>
</evidence>
<feature type="domain" description="RecA family profile 1" evidence="11">
    <location>
        <begin position="86"/>
        <end position="258"/>
    </location>
</feature>
<evidence type="ECO:0000256" key="9">
    <source>
        <dbReference type="ARBA" id="ARBA00023242"/>
    </source>
</evidence>
<accession>B9SYN5</accession>
<reference evidence="13" key="1">
    <citation type="journal article" date="2010" name="Nat. Biotechnol.">
        <title>Draft genome sequence of the oilseed species Ricinus communis.</title>
        <authorList>
            <person name="Chan A.P."/>
            <person name="Crabtree J."/>
            <person name="Zhao Q."/>
            <person name="Lorenzi H."/>
            <person name="Orvis J."/>
            <person name="Puiu D."/>
            <person name="Melake-Berhan A."/>
            <person name="Jones K.M."/>
            <person name="Redman J."/>
            <person name="Chen G."/>
            <person name="Cahoon E.B."/>
            <person name="Gedil M."/>
            <person name="Stanke M."/>
            <person name="Haas B.J."/>
            <person name="Wortman J.R."/>
            <person name="Fraser-Liggett C.M."/>
            <person name="Ravel J."/>
            <person name="Rabinowicz P.D."/>
        </authorList>
    </citation>
    <scope>NUCLEOTIDE SEQUENCE [LARGE SCALE GENOMIC DNA]</scope>
    <source>
        <strain evidence="13">cv. Hale</strain>
    </source>
</reference>
<keyword evidence="3" id="KW-0547">Nucleotide-binding</keyword>
<comment type="function">
    <text evidence="10">Involved in the homologous recombination repair (HRR) pathway of double-stranded DNA breaks arising during DNA replication or induced by DNA-damaging agents.</text>
</comment>
<dbReference type="SUPFAM" id="SSF52540">
    <property type="entry name" value="P-loop containing nucleoside triphosphate hydrolases"/>
    <property type="match status" value="1"/>
</dbReference>
<dbReference type="EMBL" id="EQ974255">
    <property type="protein sequence ID" value="EEF31269.1"/>
    <property type="molecule type" value="Genomic_DNA"/>
</dbReference>
<sequence length="315" mass="34065">MAPLKSLEKSYSILDSNFQSFCASHAIFTVEDFLIQDLDALATLAEQEPTSQRLKEGINQILSIIDKQQHQPWLNGFQLLKDALQNKHVLSTGFDGIDSLLGGGVREGQLTELVGSSSSGKTQVCLQVAANVAKQHMGRVIFVDTGNSFSPRRIEQFVGRISGSALNQTVMSNILCHSVFDIFSMFDVLHQLEISLRSQGHSGDFKVQSLIVDSISSLITPILGGGGSQGHALMTSAGILLKKLAHEHNIAVLVTNHMVAGEGGNFKPALGESWKSIPHVRLLLSRDQGKNVCNVTILKHPSQASGKAARFTVDD</sequence>
<dbReference type="CDD" id="cd19489">
    <property type="entry name" value="Rad51D"/>
    <property type="match status" value="1"/>
</dbReference>
<keyword evidence="7" id="KW-0233">DNA recombination</keyword>
<keyword evidence="9" id="KW-0539">Nucleus</keyword>
<dbReference type="FunFam" id="3.40.50.300:FF:001665">
    <property type="entry name" value="DNA repair protein RAD51 4"/>
    <property type="match status" value="1"/>
</dbReference>
<organism evidence="12 13">
    <name type="scientific">Ricinus communis</name>
    <name type="common">Castor bean</name>
    <dbReference type="NCBI Taxonomy" id="3988"/>
    <lineage>
        <taxon>Eukaryota</taxon>
        <taxon>Viridiplantae</taxon>
        <taxon>Streptophyta</taxon>
        <taxon>Embryophyta</taxon>
        <taxon>Tracheophyta</taxon>
        <taxon>Spermatophyta</taxon>
        <taxon>Magnoliopsida</taxon>
        <taxon>eudicotyledons</taxon>
        <taxon>Gunneridae</taxon>
        <taxon>Pentapetalae</taxon>
        <taxon>rosids</taxon>
        <taxon>fabids</taxon>
        <taxon>Malpighiales</taxon>
        <taxon>Euphorbiaceae</taxon>
        <taxon>Acalyphoideae</taxon>
        <taxon>Acalypheae</taxon>
        <taxon>Ricinus</taxon>
    </lineage>
</organism>
<dbReference type="Gene3D" id="3.40.50.300">
    <property type="entry name" value="P-loop containing nucleotide triphosphate hydrolases"/>
    <property type="match status" value="1"/>
</dbReference>
<dbReference type="InParanoid" id="B9SYN5"/>
<evidence type="ECO:0000256" key="10">
    <source>
        <dbReference type="ARBA" id="ARBA00056000"/>
    </source>
</evidence>
<evidence type="ECO:0000256" key="2">
    <source>
        <dbReference type="ARBA" id="ARBA00007095"/>
    </source>
</evidence>
<dbReference type="PROSITE" id="PS50162">
    <property type="entry name" value="RECA_2"/>
    <property type="match status" value="1"/>
</dbReference>
<evidence type="ECO:0000256" key="4">
    <source>
        <dbReference type="ARBA" id="ARBA00022763"/>
    </source>
</evidence>
<dbReference type="GO" id="GO:0007131">
    <property type="term" value="P:reciprocal meiotic recombination"/>
    <property type="evidence" value="ECO:0000318"/>
    <property type="project" value="GO_Central"/>
</dbReference>
<dbReference type="GO" id="GO:0000724">
    <property type="term" value="P:double-strand break repair via homologous recombination"/>
    <property type="evidence" value="ECO:0000318"/>
    <property type="project" value="GO_Central"/>
</dbReference>
<dbReference type="GO" id="GO:0033063">
    <property type="term" value="C:Rad51B-Rad51C-Rad51D-XRCC2 complex"/>
    <property type="evidence" value="ECO:0000318"/>
    <property type="project" value="GO_Central"/>
</dbReference>
<dbReference type="PANTHER" id="PTHR46457">
    <property type="entry name" value="DNA REPAIR PROTEIN RAD51 HOMOLOG 4"/>
    <property type="match status" value="1"/>
</dbReference>
<evidence type="ECO:0000256" key="1">
    <source>
        <dbReference type="ARBA" id="ARBA00004123"/>
    </source>
</evidence>
<dbReference type="InterPro" id="IPR020588">
    <property type="entry name" value="RecA_ATP-bd"/>
</dbReference>
<dbReference type="eggNOG" id="KOG1433">
    <property type="taxonomic scope" value="Eukaryota"/>
</dbReference>
<dbReference type="InterPro" id="IPR051988">
    <property type="entry name" value="HRR_RAD51_Paralog"/>
</dbReference>
<keyword evidence="8" id="KW-0234">DNA repair</keyword>
<dbReference type="FunCoup" id="B9SYN5">
    <property type="interactions" value="1914"/>
</dbReference>
<evidence type="ECO:0000256" key="5">
    <source>
        <dbReference type="ARBA" id="ARBA00022840"/>
    </source>
</evidence>
<dbReference type="InterPro" id="IPR027417">
    <property type="entry name" value="P-loop_NTPase"/>
</dbReference>
<comment type="similarity">
    <text evidence="2">Belongs to the RecA family. RAD51 subfamily.</text>
</comment>
<evidence type="ECO:0000256" key="7">
    <source>
        <dbReference type="ARBA" id="ARBA00023172"/>
    </source>
</evidence>
<dbReference type="GO" id="GO:0005815">
    <property type="term" value="C:microtubule organizing center"/>
    <property type="evidence" value="ECO:0000318"/>
    <property type="project" value="GO_Central"/>
</dbReference>
<dbReference type="GO" id="GO:0005657">
    <property type="term" value="C:replication fork"/>
    <property type="evidence" value="ECO:0000318"/>
    <property type="project" value="GO_Central"/>
</dbReference>
<dbReference type="GO" id="GO:0000723">
    <property type="term" value="P:telomere maintenance"/>
    <property type="evidence" value="ECO:0000318"/>
    <property type="project" value="GO_Central"/>
</dbReference>
<name>B9SYN5_RICCO</name>
<dbReference type="OrthoDB" id="336321at2759"/>
<evidence type="ECO:0000256" key="6">
    <source>
        <dbReference type="ARBA" id="ARBA00023125"/>
    </source>
</evidence>
<dbReference type="InterPro" id="IPR047323">
    <property type="entry name" value="Rad51D_C"/>
</dbReference>
<dbReference type="AlphaFoldDB" id="B9SYN5"/>
<dbReference type="GO" id="GO:0008094">
    <property type="term" value="F:ATP-dependent activity, acting on DNA"/>
    <property type="evidence" value="ECO:0000318"/>
    <property type="project" value="GO_Central"/>
</dbReference>
<keyword evidence="4" id="KW-0227">DNA damage</keyword>
<protein>
    <submittedName>
        <fullName evidence="12">DNA repair and recombination protein radB, putative</fullName>
    </submittedName>
</protein>
<dbReference type="GO" id="GO:0003697">
    <property type="term" value="F:single-stranded DNA binding"/>
    <property type="evidence" value="ECO:0000318"/>
    <property type="project" value="GO_Central"/>
</dbReference>
<dbReference type="GO" id="GO:0042148">
    <property type="term" value="P:DNA strand invasion"/>
    <property type="evidence" value="ECO:0000318"/>
    <property type="project" value="GO_Central"/>
</dbReference>
<keyword evidence="6" id="KW-0238">DNA-binding</keyword>
<dbReference type="PANTHER" id="PTHR46457:SF1">
    <property type="entry name" value="DNA REPAIR PROTEIN RAD51 HOMOLOG 4"/>
    <property type="match status" value="1"/>
</dbReference>
<evidence type="ECO:0000313" key="12">
    <source>
        <dbReference type="EMBL" id="EEF31269.1"/>
    </source>
</evidence>
<comment type="subcellular location">
    <subcellularLocation>
        <location evidence="1">Nucleus</location>
    </subcellularLocation>
</comment>
<dbReference type="InterPro" id="IPR013632">
    <property type="entry name" value="Rad51_C"/>
</dbReference>
<proteinExistence type="inferred from homology"/>
<evidence type="ECO:0000256" key="3">
    <source>
        <dbReference type="ARBA" id="ARBA00022741"/>
    </source>
</evidence>
<dbReference type="Pfam" id="PF08423">
    <property type="entry name" value="Rad51"/>
    <property type="match status" value="1"/>
</dbReference>
<dbReference type="GO" id="GO:0140664">
    <property type="term" value="F:ATP-dependent DNA damage sensor activity"/>
    <property type="evidence" value="ECO:0007669"/>
    <property type="project" value="InterPro"/>
</dbReference>
<gene>
    <name evidence="12" type="ORF">RCOM_0787740</name>
</gene>
<dbReference type="GO" id="GO:0005524">
    <property type="term" value="F:ATP binding"/>
    <property type="evidence" value="ECO:0007669"/>
    <property type="project" value="UniProtKB-KW"/>
</dbReference>
<evidence type="ECO:0000313" key="13">
    <source>
        <dbReference type="Proteomes" id="UP000008311"/>
    </source>
</evidence>
<keyword evidence="5" id="KW-0067">ATP-binding</keyword>